<name>A0A0N4YL05_NIPBR</name>
<reference evidence="1 2" key="2">
    <citation type="submission" date="2018-11" db="EMBL/GenBank/DDBJ databases">
        <authorList>
            <consortium name="Pathogen Informatics"/>
        </authorList>
    </citation>
    <scope>NUCLEOTIDE SEQUENCE [LARGE SCALE GENOMIC DNA]</scope>
</reference>
<reference evidence="3" key="1">
    <citation type="submission" date="2017-02" db="UniProtKB">
        <authorList>
            <consortium name="WormBaseParasite"/>
        </authorList>
    </citation>
    <scope>IDENTIFICATION</scope>
</reference>
<dbReference type="Proteomes" id="UP000271162">
    <property type="component" value="Unassembled WGS sequence"/>
</dbReference>
<evidence type="ECO:0000313" key="2">
    <source>
        <dbReference type="Proteomes" id="UP000271162"/>
    </source>
</evidence>
<organism evidence="3">
    <name type="scientific">Nippostrongylus brasiliensis</name>
    <name type="common">Rat hookworm</name>
    <dbReference type="NCBI Taxonomy" id="27835"/>
    <lineage>
        <taxon>Eukaryota</taxon>
        <taxon>Metazoa</taxon>
        <taxon>Ecdysozoa</taxon>
        <taxon>Nematoda</taxon>
        <taxon>Chromadorea</taxon>
        <taxon>Rhabditida</taxon>
        <taxon>Rhabditina</taxon>
        <taxon>Rhabditomorpha</taxon>
        <taxon>Strongyloidea</taxon>
        <taxon>Heligmosomidae</taxon>
        <taxon>Nippostrongylus</taxon>
    </lineage>
</organism>
<dbReference type="AlphaFoldDB" id="A0A0N4YL05"/>
<dbReference type="WBParaSite" id="NBR_0001775701-mRNA-1">
    <property type="protein sequence ID" value="NBR_0001775701-mRNA-1"/>
    <property type="gene ID" value="NBR_0001775701"/>
</dbReference>
<keyword evidence="2" id="KW-1185">Reference proteome</keyword>
<gene>
    <name evidence="1" type="ORF">NBR_LOCUS17758</name>
</gene>
<evidence type="ECO:0000313" key="1">
    <source>
        <dbReference type="EMBL" id="VDL81455.1"/>
    </source>
</evidence>
<protein>
    <submittedName>
        <fullName evidence="3">Transposase</fullName>
    </submittedName>
</protein>
<sequence length="168" mass="18772">MRYFGVLPLGKDDKRSCPLAARVGSKILFASGGNAMPRGGAARVTAVMPRTRWRVDEDALEASGTPNHSRGGEVECNRRLATTVLPARRIGDRGRRKHGVPIVTVGRRGESVRLPELPRVRKNLTRQAYPELDEKALATERAHLLYEQPVHWKDSYYLMEALKSEDDA</sequence>
<evidence type="ECO:0000313" key="3">
    <source>
        <dbReference type="WBParaSite" id="NBR_0001775701-mRNA-1"/>
    </source>
</evidence>
<accession>A0A0N4YL05</accession>
<dbReference type="EMBL" id="UYSL01022955">
    <property type="protein sequence ID" value="VDL81455.1"/>
    <property type="molecule type" value="Genomic_DNA"/>
</dbReference>
<dbReference type="STRING" id="27835.A0A0N4YL05"/>
<proteinExistence type="predicted"/>